<feature type="compositionally biased region" description="Polar residues" evidence="1">
    <location>
        <begin position="1"/>
        <end position="13"/>
    </location>
</feature>
<name>A0A5P8K7W4_9ACTN</name>
<evidence type="ECO:0000313" key="2">
    <source>
        <dbReference type="EMBL" id="QFQ99315.1"/>
    </source>
</evidence>
<dbReference type="Proteomes" id="UP000327294">
    <property type="component" value="Chromosome"/>
</dbReference>
<gene>
    <name evidence="2" type="ORF">F9278_27770</name>
</gene>
<dbReference type="Pfam" id="PF21983">
    <property type="entry name" value="NikA-like"/>
    <property type="match status" value="1"/>
</dbReference>
<dbReference type="InterPro" id="IPR053842">
    <property type="entry name" value="NikA-like"/>
</dbReference>
<protein>
    <submittedName>
        <fullName evidence="2">MobC family plasmid mobilization relaxosome protein</fullName>
    </submittedName>
</protein>
<accession>A0A5P8K7W4</accession>
<reference evidence="2 3" key="1">
    <citation type="submission" date="2019-10" db="EMBL/GenBank/DDBJ databases">
        <title>Streptomyces sp. strain GY16 isolated from leaves of Broussonetia papyrifera.</title>
        <authorList>
            <person name="Mo P."/>
        </authorList>
    </citation>
    <scope>NUCLEOTIDE SEQUENCE [LARGE SCALE GENOMIC DNA]</scope>
    <source>
        <strain evidence="2 3">GY16</strain>
    </source>
</reference>
<sequence>MTTADSAGTTSSVEPEAPTATGRASCCRGYPKGISTAHALAQEGEGDPVGSRAGAHGNQPDLRHQGAPQEEGEAEEHAADAVPSTSDAALPERRPRRRAYQPTHREDVIAVRFTAEEKAEIIAAAARRRVYPSGFLGTAGLTAARGSAAPLDSNEQLDAAIDELATLRAQISRVGNNINQIAYIYNSGGQPRPGQLDHALKTLVRTLAVVDTAAHELVRKRV</sequence>
<feature type="region of interest" description="Disordered" evidence="1">
    <location>
        <begin position="1"/>
        <end position="101"/>
    </location>
</feature>
<dbReference type="AlphaFoldDB" id="A0A5P8K7W4"/>
<organism evidence="2 3">
    <name type="scientific">Streptomyces phaeolivaceus</name>
    <dbReference type="NCBI Taxonomy" id="2653200"/>
    <lineage>
        <taxon>Bacteria</taxon>
        <taxon>Bacillati</taxon>
        <taxon>Actinomycetota</taxon>
        <taxon>Actinomycetes</taxon>
        <taxon>Kitasatosporales</taxon>
        <taxon>Streptomycetaceae</taxon>
        <taxon>Streptomyces</taxon>
    </lineage>
</organism>
<dbReference type="KEGG" id="sphv:F9278_27770"/>
<keyword evidence="3" id="KW-1185">Reference proteome</keyword>
<evidence type="ECO:0000256" key="1">
    <source>
        <dbReference type="SAM" id="MobiDB-lite"/>
    </source>
</evidence>
<dbReference type="EMBL" id="CP045096">
    <property type="protein sequence ID" value="QFQ99315.1"/>
    <property type="molecule type" value="Genomic_DNA"/>
</dbReference>
<proteinExistence type="predicted"/>
<evidence type="ECO:0000313" key="3">
    <source>
        <dbReference type="Proteomes" id="UP000327294"/>
    </source>
</evidence>